<feature type="region of interest" description="Disordered" evidence="4">
    <location>
        <begin position="589"/>
        <end position="632"/>
    </location>
</feature>
<dbReference type="Pfam" id="PF14603">
    <property type="entry name" value="hSH3"/>
    <property type="match status" value="2"/>
</dbReference>
<dbReference type="PROSITE" id="PS50002">
    <property type="entry name" value="SH3"/>
    <property type="match status" value="1"/>
</dbReference>
<feature type="region of interest" description="Disordered" evidence="4">
    <location>
        <begin position="679"/>
        <end position="709"/>
    </location>
</feature>
<feature type="compositionally biased region" description="Basic and acidic residues" evidence="4">
    <location>
        <begin position="72"/>
        <end position="82"/>
    </location>
</feature>
<dbReference type="InterPro" id="IPR029294">
    <property type="entry name" value="hSH3"/>
</dbReference>
<feature type="compositionally biased region" description="Basic and acidic residues" evidence="4">
    <location>
        <begin position="276"/>
        <end position="285"/>
    </location>
</feature>
<dbReference type="GO" id="GO:0032991">
    <property type="term" value="C:protein-containing complex"/>
    <property type="evidence" value="ECO:0007669"/>
    <property type="project" value="Ensembl"/>
</dbReference>
<organism evidence="6 7">
    <name type="scientific">Coturnix japonica</name>
    <name type="common">Japanese quail</name>
    <name type="synonym">Coturnix coturnix japonica</name>
    <dbReference type="NCBI Taxonomy" id="93934"/>
    <lineage>
        <taxon>Eukaryota</taxon>
        <taxon>Metazoa</taxon>
        <taxon>Chordata</taxon>
        <taxon>Craniata</taxon>
        <taxon>Vertebrata</taxon>
        <taxon>Euteleostomi</taxon>
        <taxon>Archelosauria</taxon>
        <taxon>Archosauria</taxon>
        <taxon>Dinosauria</taxon>
        <taxon>Saurischia</taxon>
        <taxon>Theropoda</taxon>
        <taxon>Coelurosauria</taxon>
        <taxon>Aves</taxon>
        <taxon>Neognathae</taxon>
        <taxon>Galloanserae</taxon>
        <taxon>Galliformes</taxon>
        <taxon>Phasianidae</taxon>
        <taxon>Perdicinae</taxon>
        <taxon>Coturnix</taxon>
    </lineage>
</organism>
<dbReference type="Gene3D" id="2.30.30.40">
    <property type="entry name" value="SH3 Domains"/>
    <property type="match status" value="2"/>
</dbReference>
<feature type="compositionally biased region" description="Basic and acidic residues" evidence="4">
    <location>
        <begin position="459"/>
        <end position="491"/>
    </location>
</feature>
<feature type="compositionally biased region" description="Polar residues" evidence="4">
    <location>
        <begin position="1"/>
        <end position="14"/>
    </location>
</feature>
<dbReference type="PANTHER" id="PTHR16830:SF13">
    <property type="entry name" value="FYN-BINDING PROTEIN 1"/>
    <property type="match status" value="1"/>
</dbReference>
<feature type="region of interest" description="Disordered" evidence="4">
    <location>
        <begin position="1"/>
        <end position="491"/>
    </location>
</feature>
<dbReference type="GO" id="GO:0008289">
    <property type="term" value="F:lipid binding"/>
    <property type="evidence" value="ECO:0007669"/>
    <property type="project" value="InterPro"/>
</dbReference>
<accession>A0A8C2T8P4</accession>
<feature type="compositionally biased region" description="Pro residues" evidence="4">
    <location>
        <begin position="350"/>
        <end position="359"/>
    </location>
</feature>
<evidence type="ECO:0000256" key="2">
    <source>
        <dbReference type="ARBA" id="ARBA00022553"/>
    </source>
</evidence>
<evidence type="ECO:0000313" key="7">
    <source>
        <dbReference type="Proteomes" id="UP000694412"/>
    </source>
</evidence>
<evidence type="ECO:0000259" key="5">
    <source>
        <dbReference type="PROSITE" id="PS50002"/>
    </source>
</evidence>
<dbReference type="SUPFAM" id="SSF50044">
    <property type="entry name" value="SH3-domain"/>
    <property type="match status" value="2"/>
</dbReference>
<dbReference type="GO" id="GO:0005886">
    <property type="term" value="C:plasma membrane"/>
    <property type="evidence" value="ECO:0007669"/>
    <property type="project" value="Ensembl"/>
</dbReference>
<dbReference type="FunFam" id="2.30.30.40:FF:000133">
    <property type="entry name" value="FYN-binding protein-like isoform X2"/>
    <property type="match status" value="1"/>
</dbReference>
<keyword evidence="7" id="KW-1185">Reference proteome</keyword>
<feature type="compositionally biased region" description="Basic and acidic residues" evidence="4">
    <location>
        <begin position="363"/>
        <end position="380"/>
    </location>
</feature>
<keyword evidence="2" id="KW-0597">Phosphoprotein</keyword>
<feature type="compositionally biased region" description="Polar residues" evidence="4">
    <location>
        <begin position="265"/>
        <end position="274"/>
    </location>
</feature>
<dbReference type="CDD" id="cd11867">
    <property type="entry name" value="hSH3_ADAP"/>
    <property type="match status" value="1"/>
</dbReference>
<dbReference type="PANTHER" id="PTHR16830">
    <property type="entry name" value="SH2 CONTAINING ADAPTOR PRAM-1 RELATED"/>
    <property type="match status" value="1"/>
</dbReference>
<feature type="compositionally biased region" description="Acidic residues" evidence="4">
    <location>
        <begin position="614"/>
        <end position="623"/>
    </location>
</feature>
<dbReference type="GO" id="GO:0007229">
    <property type="term" value="P:integrin-mediated signaling pathway"/>
    <property type="evidence" value="ECO:0007669"/>
    <property type="project" value="InterPro"/>
</dbReference>
<feature type="compositionally biased region" description="Basic and acidic residues" evidence="4">
    <location>
        <begin position="163"/>
        <end position="179"/>
    </location>
</feature>
<dbReference type="AlphaFoldDB" id="A0A8C2T8P4"/>
<feature type="compositionally biased region" description="Low complexity" evidence="4">
    <location>
        <begin position="385"/>
        <end position="394"/>
    </location>
</feature>
<evidence type="ECO:0000256" key="3">
    <source>
        <dbReference type="PROSITE-ProRule" id="PRU00192"/>
    </source>
</evidence>
<dbReference type="InterPro" id="IPR035540">
    <property type="entry name" value="FYB_hSH3"/>
</dbReference>
<name>A0A8C2T8P4_COTJA</name>
<feature type="domain" description="SH3" evidence="5">
    <location>
        <begin position="503"/>
        <end position="563"/>
    </location>
</feature>
<evidence type="ECO:0000256" key="4">
    <source>
        <dbReference type="SAM" id="MobiDB-lite"/>
    </source>
</evidence>
<reference evidence="6" key="3">
    <citation type="submission" date="2025-09" db="UniProtKB">
        <authorList>
            <consortium name="Ensembl"/>
        </authorList>
    </citation>
    <scope>IDENTIFICATION</scope>
</reference>
<dbReference type="InterPro" id="IPR043443">
    <property type="entry name" value="FYB1/2-like"/>
</dbReference>
<dbReference type="InterPro" id="IPR036028">
    <property type="entry name" value="SH3-like_dom_sf"/>
</dbReference>
<protein>
    <submittedName>
        <fullName evidence="6">FYN binding protein 1</fullName>
    </submittedName>
</protein>
<feature type="compositionally biased region" description="Polar residues" evidence="4">
    <location>
        <begin position="243"/>
        <end position="256"/>
    </location>
</feature>
<dbReference type="InterPro" id="IPR001452">
    <property type="entry name" value="SH3_domain"/>
</dbReference>
<proteinExistence type="predicted"/>
<dbReference type="Proteomes" id="UP000694412">
    <property type="component" value="Chromosome Z"/>
</dbReference>
<feature type="compositionally biased region" description="Acidic residues" evidence="4">
    <location>
        <begin position="429"/>
        <end position="438"/>
    </location>
</feature>
<keyword evidence="1 3" id="KW-0728">SH3 domain</keyword>
<dbReference type="GO" id="GO:0072659">
    <property type="term" value="P:protein localization to plasma membrane"/>
    <property type="evidence" value="ECO:0007669"/>
    <property type="project" value="Ensembl"/>
</dbReference>
<reference evidence="6" key="1">
    <citation type="submission" date="2015-11" db="EMBL/GenBank/DDBJ databases">
        <authorList>
            <consortium name="International Coturnix japonica Genome Analysis Consortium"/>
            <person name="Warren W."/>
            <person name="Burt D.W."/>
            <person name="Antin P.B."/>
            <person name="Lanford R."/>
            <person name="Gros J."/>
            <person name="Wilson R.K."/>
        </authorList>
    </citation>
    <scope>NUCLEOTIDE SEQUENCE [LARGE SCALE GENOMIC DNA]</scope>
</reference>
<evidence type="ECO:0000313" key="6">
    <source>
        <dbReference type="Ensembl" id="ENSCJPP00005008866.1"/>
    </source>
</evidence>
<feature type="compositionally biased region" description="Polar residues" evidence="4">
    <location>
        <begin position="23"/>
        <end position="33"/>
    </location>
</feature>
<dbReference type="GeneTree" id="ENSGT00530000063460"/>
<dbReference type="Ensembl" id="ENSCJPT00005013349.1">
    <property type="protein sequence ID" value="ENSCJPP00005008866.1"/>
    <property type="gene ID" value="ENSCJPG00005007860.1"/>
</dbReference>
<evidence type="ECO:0000256" key="1">
    <source>
        <dbReference type="ARBA" id="ARBA00022443"/>
    </source>
</evidence>
<feature type="compositionally biased region" description="Polar residues" evidence="4">
    <location>
        <begin position="181"/>
        <end position="191"/>
    </location>
</feature>
<reference evidence="6" key="2">
    <citation type="submission" date="2025-08" db="UniProtKB">
        <authorList>
            <consortium name="Ensembl"/>
        </authorList>
    </citation>
    <scope>IDENTIFICATION</scope>
</reference>
<feature type="compositionally biased region" description="Low complexity" evidence="4">
    <location>
        <begin position="43"/>
        <end position="58"/>
    </location>
</feature>
<sequence length="805" mass="88850">MAKFNVGNNPSEDVSGNIRLSKVTGQPTHSGLQTRKAVFEKFASQGNAASSSGSSVSQKPAHSKPPLAVKPSTEDKTEKDPKPPYLKPVGQKFGVQLQATNRESDGKAGYTKAPTKSSDMAKEETKPLYPKPAGNKPLNSAPQEKEKKPLGTKPNFNSEAQESEEKTSFSKVAGVKEKFMSATQENDSKPSFSKPALAQKPSVNHAVSHNEDTSSKNVSPHKGLAGPRPNIHSFKARKETDENSNCAAETASSHFSNMALKPTGHWSSASQVTPKNAEEKTEEKGVSATRNIFLNKIIQEESGLSPPRFPKTSTTFATGRSLGGSDEKDDLDRSSGAPKRKSLPPLFKLGPPPQKPSRPPSVDLERFQKSIPRDSAKNEGFKQMAPTPAAASLSAPPPPPASHPSLNAPAAPSLPPRNVKPSSETINPDTEENYDDVEFLLQGRMETFTKTCTVVNSRTSREKEKKSEKEEKRRLDQEKKEQKEKEKKEQEIRKKFKLTGPIQVLHQARACIDSKGGKNELTVKQGDQIEIIRLTDNPEGKWLGRIKGCYGYIKTTVVEIDYDSLKTKQQAVVKQPEIDQEVYDDIGEQDSISSQSGGRNGAGKMFPPPPSDQEIYDGVDDTDAAPRSVSQDEDKNDIWSWRILKKLKIKDCKKKSVREKTTKVNGAEDNGNLFVYDDVDSSDFPPPPPEFNLSKSVSLAKGKSDEKNPQKLKMMEREEKEFRKKFKFEGEIKVLYSTTTVQDLSQRKWGSKDLQIKPGEPLEVIQSTDDTKVLCRNEEGKCNDGEIYDDVAEGMLSIPIIIIIY</sequence>
<dbReference type="GO" id="GO:0050852">
    <property type="term" value="P:T cell receptor signaling pathway"/>
    <property type="evidence" value="ECO:0007669"/>
    <property type="project" value="TreeGrafter"/>
</dbReference>
<gene>
    <name evidence="6" type="primary">FYB1</name>
</gene>